<feature type="region of interest" description="Disordered" evidence="1">
    <location>
        <begin position="139"/>
        <end position="159"/>
    </location>
</feature>
<keyword evidence="3" id="KW-1185">Reference proteome</keyword>
<feature type="compositionally biased region" description="Basic residues" evidence="1">
    <location>
        <begin position="51"/>
        <end position="65"/>
    </location>
</feature>
<dbReference type="EMBL" id="OV121137">
    <property type="protein sequence ID" value="CAH0558569.1"/>
    <property type="molecule type" value="Genomic_DNA"/>
</dbReference>
<name>A0A9P0BA07_BRAAE</name>
<feature type="compositionally biased region" description="Basic and acidic residues" evidence="1">
    <location>
        <begin position="17"/>
        <end position="33"/>
    </location>
</feature>
<organism evidence="2 3">
    <name type="scientific">Brassicogethes aeneus</name>
    <name type="common">Rape pollen beetle</name>
    <name type="synonym">Meligethes aeneus</name>
    <dbReference type="NCBI Taxonomy" id="1431903"/>
    <lineage>
        <taxon>Eukaryota</taxon>
        <taxon>Metazoa</taxon>
        <taxon>Ecdysozoa</taxon>
        <taxon>Arthropoda</taxon>
        <taxon>Hexapoda</taxon>
        <taxon>Insecta</taxon>
        <taxon>Pterygota</taxon>
        <taxon>Neoptera</taxon>
        <taxon>Endopterygota</taxon>
        <taxon>Coleoptera</taxon>
        <taxon>Polyphaga</taxon>
        <taxon>Cucujiformia</taxon>
        <taxon>Nitidulidae</taxon>
        <taxon>Meligethinae</taxon>
        <taxon>Brassicogethes</taxon>
    </lineage>
</organism>
<feature type="compositionally biased region" description="Basic residues" evidence="1">
    <location>
        <begin position="139"/>
        <end position="150"/>
    </location>
</feature>
<evidence type="ECO:0000256" key="1">
    <source>
        <dbReference type="SAM" id="MobiDB-lite"/>
    </source>
</evidence>
<dbReference type="Proteomes" id="UP001154078">
    <property type="component" value="Chromosome 6"/>
</dbReference>
<evidence type="ECO:0000313" key="3">
    <source>
        <dbReference type="Proteomes" id="UP001154078"/>
    </source>
</evidence>
<dbReference type="PANTHER" id="PTHR46601">
    <property type="entry name" value="ULP_PROTEASE DOMAIN-CONTAINING PROTEIN"/>
    <property type="match status" value="1"/>
</dbReference>
<reference evidence="2" key="1">
    <citation type="submission" date="2021-12" db="EMBL/GenBank/DDBJ databases">
        <authorList>
            <person name="King R."/>
        </authorList>
    </citation>
    <scope>NUCLEOTIDE SEQUENCE</scope>
</reference>
<dbReference type="PANTHER" id="PTHR46601:SF2">
    <property type="entry name" value="UBIQUITIN-LIKE PROTEASE FAMILY PROFILE DOMAIN-CONTAINING PROTEIN"/>
    <property type="match status" value="1"/>
</dbReference>
<sequence length="859" mass="99338">MPLTPAEKQRRYRERRKNNPEKEAESRRKDRERYHAKKCLVRDLSASEHRAIKKKWRSANARRKNSPAPSDQHQLIPNADHRLSTPQPSDSRELTLSSIISTASRGRKKVHRNRSKLFRDNIKLKEQLEAIKKRSEKYKKRYNREKRKRSKIEGGSQENQKKYEILSNAIKKRYQNIKSRKEKYAIQKIFEEQAVKCSRQKKQLIQECLAVDQGYIRKTQPLLKKKALSTKIKDFFERDDISRATAGKKETVSLKKNKMQKRYLLDNMKNLYLSFKRENPALKCSYKTFTRYRPFYVLLPTVAARDTCLCRIHTNIQYLAIALCKNKMIPTSDLNKIIANQVCDCDSPACMTGICSVCQSNTTNYDTSKDEIVIKYPQWLTKTEVIEKSGKKIKVTKSIKEEKESTGKDLIDKFEATLKEFKRHIYYIKTQYRNYRKCIDDLGINEIALHIDFSENYSCKFFEEVQSHHFGGSRNQVSLHTGVMYSRGSNNKIDVSSFCTLSGNLLHNPAAIWAHLHPIFASIHDKFPKVNILHVFSDGPATQYRQKQNFYLICTKLFSEYKFTKVTWNFFEAGHGKGAADGIGGFLKRTADQLVARGTDISDATNFYLTLKNVSKVRLHLITNEDIEQSSKQIPEHILPLLGTMKVHQVFTEEVGVLKYRNLSCFCQRGFCSCMNPKRYVPLQHTVEKSISSACDNSYLSDISNLCQKRVKGFYSIVYNSDSEDDVPLTSLKEKSPNAYLTEEPSTSKQSDDALIEKENIHINKIKQGVCVLVKMSSSKQDYIYLGKALSEVEDDGEVKIMFFKSMDHTATKFKLVESDLSYVPFDNLIAIVPEPKKLCKGSRISYYQFDTPLNIFEK</sequence>
<dbReference type="OrthoDB" id="6731296at2759"/>
<feature type="compositionally biased region" description="Polar residues" evidence="1">
    <location>
        <begin position="84"/>
        <end position="94"/>
    </location>
</feature>
<feature type="region of interest" description="Disordered" evidence="1">
    <location>
        <begin position="1"/>
        <end position="94"/>
    </location>
</feature>
<proteinExistence type="predicted"/>
<dbReference type="AlphaFoldDB" id="A0A9P0BA07"/>
<protein>
    <submittedName>
        <fullName evidence="2">Uncharacterized protein</fullName>
    </submittedName>
</protein>
<evidence type="ECO:0000313" key="2">
    <source>
        <dbReference type="EMBL" id="CAH0558569.1"/>
    </source>
</evidence>
<accession>A0A9P0BA07</accession>
<gene>
    <name evidence="2" type="ORF">MELIAE_LOCUS8865</name>
</gene>